<dbReference type="InterPro" id="IPR005952">
    <property type="entry name" value="Phosphogly_mut1"/>
</dbReference>
<feature type="binding site" evidence="6 8">
    <location>
        <position position="96"/>
    </location>
    <ligand>
        <name>substrate</name>
    </ligand>
</feature>
<dbReference type="PIRSF" id="PIRSF000709">
    <property type="entry name" value="6PFK_2-Ptase"/>
    <property type="match status" value="1"/>
</dbReference>
<feature type="active site" description="Tele-phosphohistidine intermediate" evidence="6 7">
    <location>
        <position position="9"/>
    </location>
</feature>
<dbReference type="SUPFAM" id="SSF53254">
    <property type="entry name" value="Phosphoglycerate mutase-like"/>
    <property type="match status" value="1"/>
</dbReference>
<feature type="site" description="Transition state stabilizer" evidence="6 9">
    <location>
        <position position="180"/>
    </location>
</feature>
<comment type="caution">
    <text evidence="6">Lacks conserved residue(s) required for the propagation of feature annotation.</text>
</comment>
<evidence type="ECO:0000256" key="3">
    <source>
        <dbReference type="ARBA" id="ARBA00022432"/>
    </source>
</evidence>
<dbReference type="Gene3D" id="3.40.50.1240">
    <property type="entry name" value="Phosphoglycerate mutase-like"/>
    <property type="match status" value="1"/>
</dbReference>
<dbReference type="SMART" id="SM00855">
    <property type="entry name" value="PGAM"/>
    <property type="match status" value="1"/>
</dbReference>
<reference evidence="10 11" key="1">
    <citation type="journal article" date="2016" name="Nat. Commun.">
        <title>Thousands of microbial genomes shed light on interconnected biogeochemical processes in an aquifer system.</title>
        <authorList>
            <person name="Anantharaman K."/>
            <person name="Brown C.T."/>
            <person name="Hug L.A."/>
            <person name="Sharon I."/>
            <person name="Castelle C.J."/>
            <person name="Probst A.J."/>
            <person name="Thomas B.C."/>
            <person name="Singh A."/>
            <person name="Wilkins M.J."/>
            <person name="Karaoz U."/>
            <person name="Brodie E.L."/>
            <person name="Williams K.H."/>
            <person name="Hubbard S.S."/>
            <person name="Banfield J.F."/>
        </authorList>
    </citation>
    <scope>NUCLEOTIDE SEQUENCE [LARGE SCALE GENOMIC DNA]</scope>
</reference>
<accession>A0A1F7L217</accession>
<evidence type="ECO:0000256" key="8">
    <source>
        <dbReference type="PIRSR" id="PIRSR613078-2"/>
    </source>
</evidence>
<sequence>MYKIVLVRHGITEWATRFTGWTDIDVMPSGLEDTKKYGKRLKELGYAFDLAYTSYLKRAIRTLWVVLDEMDLLWIPMIKHWRLNERHYGALQGLNKAETAAKYGEDQVLIWRRSYDTSPPKLEASDKRHPSNDIKYRAVDPTLLPTGESLKDTIDRFLPFWKEEVEPMIKAGKKIILSLHSNTLRALIKHLENLSPQEIMKVNVPYGIPLVYELDNNLKVIKHYYLAPNEEVNRVIESIKNQAKK</sequence>
<comment type="function">
    <text evidence="6">Catalyzes the interconversion of 2-phosphoglycerate and 3-phosphoglycerate.</text>
</comment>
<dbReference type="EC" id="5.4.2.11" evidence="6"/>
<keyword evidence="4 6" id="KW-0324">Glycolysis</keyword>
<evidence type="ECO:0000256" key="5">
    <source>
        <dbReference type="ARBA" id="ARBA00023235"/>
    </source>
</evidence>
<dbReference type="InterPro" id="IPR029033">
    <property type="entry name" value="His_PPase_superfam"/>
</dbReference>
<dbReference type="Pfam" id="PF00300">
    <property type="entry name" value="His_Phos_1"/>
    <property type="match status" value="2"/>
</dbReference>
<evidence type="ECO:0000256" key="6">
    <source>
        <dbReference type="HAMAP-Rule" id="MF_01039"/>
    </source>
</evidence>
<comment type="pathway">
    <text evidence="6">Carbohydrate degradation; glycolysis; pyruvate from D-glyceraldehyde 3-phosphate: step 3/5.</text>
</comment>
<feature type="binding site" evidence="6 8">
    <location>
        <begin position="112"/>
        <end position="113"/>
    </location>
    <ligand>
        <name>substrate</name>
    </ligand>
</feature>
<dbReference type="InterPro" id="IPR013078">
    <property type="entry name" value="His_Pase_superF_clade-1"/>
</dbReference>
<dbReference type="GO" id="GO:0004619">
    <property type="term" value="F:phosphoglycerate mutase activity"/>
    <property type="evidence" value="ECO:0007669"/>
    <property type="project" value="UniProtKB-UniRule"/>
</dbReference>
<protein>
    <recommendedName>
        <fullName evidence="6">2,3-bisphosphoglycerate-dependent phosphoglycerate mutase</fullName>
        <shortName evidence="6">BPG-dependent PGAM</shortName>
        <shortName evidence="6">PGAM</shortName>
        <shortName evidence="6">Phosphoglyceromutase</shortName>
        <shortName evidence="6">dPGM</shortName>
        <ecNumber evidence="6">5.4.2.11</ecNumber>
    </recommendedName>
</protein>
<evidence type="ECO:0000313" key="11">
    <source>
        <dbReference type="Proteomes" id="UP000177050"/>
    </source>
</evidence>
<dbReference type="CDD" id="cd07067">
    <property type="entry name" value="HP_PGM_like"/>
    <property type="match status" value="1"/>
</dbReference>
<dbReference type="AlphaFoldDB" id="A0A1F7L217"/>
<evidence type="ECO:0000256" key="4">
    <source>
        <dbReference type="ARBA" id="ARBA00023152"/>
    </source>
</evidence>
<dbReference type="HAMAP" id="MF_01039">
    <property type="entry name" value="PGAM_GpmA"/>
    <property type="match status" value="1"/>
</dbReference>
<dbReference type="FunFam" id="3.40.50.1240:FF:000003">
    <property type="entry name" value="2,3-bisphosphoglycerate-dependent phosphoglycerate mutase"/>
    <property type="match status" value="1"/>
</dbReference>
<dbReference type="UniPathway" id="UPA00109">
    <property type="reaction ID" value="UER00186"/>
</dbReference>
<name>A0A1F7L217_9BACT</name>
<dbReference type="GO" id="GO:0006096">
    <property type="term" value="P:glycolytic process"/>
    <property type="evidence" value="ECO:0007669"/>
    <property type="project" value="UniProtKB-UniRule"/>
</dbReference>
<comment type="similarity">
    <text evidence="2 6">Belongs to the phosphoglycerate mutase family. BPG-dependent PGAM subfamily.</text>
</comment>
<feature type="binding site" evidence="6 8">
    <location>
        <begin position="19"/>
        <end position="20"/>
    </location>
    <ligand>
        <name>substrate</name>
    </ligand>
</feature>
<dbReference type="GO" id="GO:0006094">
    <property type="term" value="P:gluconeogenesis"/>
    <property type="evidence" value="ECO:0007669"/>
    <property type="project" value="UniProtKB-UniRule"/>
</dbReference>
<keyword evidence="5 6" id="KW-0413">Isomerase</keyword>
<feature type="binding site" evidence="6 8">
    <location>
        <begin position="85"/>
        <end position="88"/>
    </location>
    <ligand>
        <name>substrate</name>
    </ligand>
</feature>
<feature type="active site" description="Proton donor/acceptor" evidence="6 7">
    <location>
        <position position="85"/>
    </location>
</feature>
<evidence type="ECO:0000256" key="7">
    <source>
        <dbReference type="PIRSR" id="PIRSR613078-1"/>
    </source>
</evidence>
<comment type="caution">
    <text evidence="10">The sequence shown here is derived from an EMBL/GenBank/DDBJ whole genome shotgun (WGS) entry which is preliminary data.</text>
</comment>
<evidence type="ECO:0000313" key="10">
    <source>
        <dbReference type="EMBL" id="OGK74106.1"/>
    </source>
</evidence>
<gene>
    <name evidence="6 10" type="primary">gpmA</name>
    <name evidence="10" type="ORF">A3K52_05030</name>
</gene>
<dbReference type="NCBIfam" id="NF010713">
    <property type="entry name" value="PRK14115.1"/>
    <property type="match status" value="1"/>
</dbReference>
<dbReference type="PANTHER" id="PTHR11931">
    <property type="entry name" value="PHOSPHOGLYCERATE MUTASE"/>
    <property type="match status" value="1"/>
</dbReference>
<dbReference type="NCBIfam" id="TIGR01258">
    <property type="entry name" value="pgm_1"/>
    <property type="match status" value="1"/>
</dbReference>
<feature type="binding site" evidence="6 8">
    <location>
        <position position="58"/>
    </location>
    <ligand>
        <name>substrate</name>
    </ligand>
</feature>
<proteinExistence type="inferred from homology"/>
<comment type="catalytic activity">
    <reaction evidence="1 6">
        <text>(2R)-2-phosphoglycerate = (2R)-3-phosphoglycerate</text>
        <dbReference type="Rhea" id="RHEA:15901"/>
        <dbReference type="ChEBI" id="CHEBI:58272"/>
        <dbReference type="ChEBI" id="CHEBI:58289"/>
        <dbReference type="EC" id="5.4.2.11"/>
    </reaction>
</comment>
<evidence type="ECO:0000256" key="1">
    <source>
        <dbReference type="ARBA" id="ARBA00000380"/>
    </source>
</evidence>
<evidence type="ECO:0000256" key="9">
    <source>
        <dbReference type="PIRSR" id="PIRSR613078-3"/>
    </source>
</evidence>
<keyword evidence="3 6" id="KW-0312">Gluconeogenesis</keyword>
<evidence type="ECO:0000256" key="2">
    <source>
        <dbReference type="ARBA" id="ARBA00006717"/>
    </source>
</evidence>
<dbReference type="EMBL" id="MGBR01000001">
    <property type="protein sequence ID" value="OGK74106.1"/>
    <property type="molecule type" value="Genomic_DNA"/>
</dbReference>
<dbReference type="Proteomes" id="UP000177050">
    <property type="component" value="Unassembled WGS sequence"/>
</dbReference>
<organism evidence="10 11">
    <name type="scientific">Candidatus Roizmanbacteria bacterium RIFOXYD1_FULL_38_12</name>
    <dbReference type="NCBI Taxonomy" id="1802093"/>
    <lineage>
        <taxon>Bacteria</taxon>
        <taxon>Candidatus Roizmaniibacteriota</taxon>
    </lineage>
</organism>